<dbReference type="VEuPathDB" id="FungiDB:SMAC_01827"/>
<evidence type="ECO:0000313" key="3">
    <source>
        <dbReference type="Proteomes" id="UP000433876"/>
    </source>
</evidence>
<name>A0A8S9A8C0_SORMA</name>
<dbReference type="EMBL" id="NMPR01000003">
    <property type="protein sequence ID" value="KAA8636522.1"/>
    <property type="molecule type" value="Genomic_DNA"/>
</dbReference>
<evidence type="ECO:0008006" key="4">
    <source>
        <dbReference type="Google" id="ProtNLM"/>
    </source>
</evidence>
<feature type="compositionally biased region" description="Basic and acidic residues" evidence="1">
    <location>
        <begin position="499"/>
        <end position="509"/>
    </location>
</feature>
<dbReference type="AlphaFoldDB" id="A0A8S9A8C0"/>
<feature type="region of interest" description="Disordered" evidence="1">
    <location>
        <begin position="868"/>
        <end position="893"/>
    </location>
</feature>
<feature type="region of interest" description="Disordered" evidence="1">
    <location>
        <begin position="318"/>
        <end position="453"/>
    </location>
</feature>
<accession>A0A8S9A8C0</accession>
<dbReference type="Proteomes" id="UP000433876">
    <property type="component" value="Unassembled WGS sequence"/>
</dbReference>
<feature type="region of interest" description="Disordered" evidence="1">
    <location>
        <begin position="472"/>
        <end position="516"/>
    </location>
</feature>
<gene>
    <name evidence="2" type="ORF">SMACR_01827</name>
</gene>
<evidence type="ECO:0000256" key="1">
    <source>
        <dbReference type="SAM" id="MobiDB-lite"/>
    </source>
</evidence>
<organism evidence="2 3">
    <name type="scientific">Sordaria macrospora</name>
    <dbReference type="NCBI Taxonomy" id="5147"/>
    <lineage>
        <taxon>Eukaryota</taxon>
        <taxon>Fungi</taxon>
        <taxon>Dikarya</taxon>
        <taxon>Ascomycota</taxon>
        <taxon>Pezizomycotina</taxon>
        <taxon>Sordariomycetes</taxon>
        <taxon>Sordariomycetidae</taxon>
        <taxon>Sordariales</taxon>
        <taxon>Sordariaceae</taxon>
        <taxon>Sordaria</taxon>
    </lineage>
</organism>
<dbReference type="OMA" id="GHYHMQC"/>
<feature type="region of interest" description="Disordered" evidence="1">
    <location>
        <begin position="202"/>
        <end position="262"/>
    </location>
</feature>
<reference evidence="2 3" key="1">
    <citation type="submission" date="2017-07" db="EMBL/GenBank/DDBJ databases">
        <title>Genome sequence of the Sordaria macrospora wild type strain R19027.</title>
        <authorList>
            <person name="Nowrousian M."/>
            <person name="Teichert I."/>
            <person name="Kueck U."/>
        </authorList>
    </citation>
    <scope>NUCLEOTIDE SEQUENCE [LARGE SCALE GENOMIC DNA]</scope>
    <source>
        <strain evidence="2 3">R19027</strain>
        <tissue evidence="2">Mycelium</tissue>
    </source>
</reference>
<feature type="compositionally biased region" description="Basic residues" evidence="1">
    <location>
        <begin position="376"/>
        <end position="392"/>
    </location>
</feature>
<feature type="compositionally biased region" description="Basic and acidic residues" evidence="1">
    <location>
        <begin position="359"/>
        <end position="375"/>
    </location>
</feature>
<proteinExistence type="predicted"/>
<comment type="caution">
    <text evidence="2">The sequence shown here is derived from an EMBL/GenBank/DDBJ whole genome shotgun (WGS) entry which is preliminary data.</text>
</comment>
<feature type="compositionally biased region" description="Basic and acidic residues" evidence="1">
    <location>
        <begin position="408"/>
        <end position="420"/>
    </location>
</feature>
<sequence>MGYKEEMAVFARRLGLRTLGELSLKELAECIESRPEPTARRTKLYAFMKWLSDHLLEVNSSDEESFSREIATWCQFVNKAGFASDNVVGTFEEWLEEHRQVEPLSARRLDMAELEIKKFYGLPIETPHGLGPASEHFQPSPLAEESFQRVFPVNEAPIAPPVEGFGHIHPDRLKLSSYGDSNSEKDEVIDLDEWRRPIVDISSDEDAEPKADNDLSFLTGSNRMVFGADETNSTTEPQEKKKNKTRSKRYGPTVAQGKKTNKNRCGRCSISGHYHMQCPTNLDPTYDKSPPDDYKCNLCGTCGVHYATVCKRNMQPTSLTQQRKRYAEQKRKFHSRTGPSTLPLREPVGTRHTRRERSPHRELRDRHHYDRDRSRERRRSRERYRRCSRSRSRSQSPPRHVLRRRDNHRANREYRLKHSSPEPSFQEPELSSPFHSGGLDHDDSFKRIPDAPYRPLFSRPADIKIRGRGSSFYYDDDQKGSIPAPAYGTDDLMSRKRRRSEEPATRQDDYADGPTVDKGFLLTELTDLIAMTTVSPRAQAPIRNRLPEVFKNDLRQSSWFWDLGPTTNATLIKPEPVPDVVREPSPPVELGVTEKRLDGHRSTQYHPVVLELFKNRKNVWLHKIDKAKRVQASSFFRNKDPEENNVDVSADPNVAVVPGSVRDTVMTEAEPVATPIDEADTAVAVNIETKPDAMLTDDRQHADSTSTIDVVMENPMTMQILHRDEDEVTTHQPDADSRVGFKPAIDAIMEDPEPLDVSEAVDVVQQIDVVAIVDEIIAEEAAKTASEAVEQEPPSIRLAATSETPIAPEIVNVASDQIADVIRDADAEQATTTDDCDNATFKKDTQVDSDCVGYDTVIKDVIYVKMDPQPAETETYRPEEPADMTVSEGSQAQ</sequence>
<protein>
    <recommendedName>
        <fullName evidence="4">Zinc knuckle CX2CX3GHX4C domain-containing protein</fullName>
    </recommendedName>
</protein>
<feature type="compositionally biased region" description="Basic and acidic residues" evidence="1">
    <location>
        <begin position="438"/>
        <end position="449"/>
    </location>
</feature>
<evidence type="ECO:0000313" key="2">
    <source>
        <dbReference type="EMBL" id="KAA8636522.1"/>
    </source>
</evidence>